<dbReference type="OrthoDB" id="6236007at2759"/>
<dbReference type="CDD" id="cd19941">
    <property type="entry name" value="TIL"/>
    <property type="match status" value="1"/>
</dbReference>
<evidence type="ECO:0000313" key="6">
    <source>
        <dbReference type="EMBL" id="RCN43637.1"/>
    </source>
</evidence>
<dbReference type="Pfam" id="PF01826">
    <property type="entry name" value="TIL"/>
    <property type="match status" value="1"/>
</dbReference>
<evidence type="ECO:0000259" key="5">
    <source>
        <dbReference type="Pfam" id="PF01826"/>
    </source>
</evidence>
<keyword evidence="3" id="KW-1015">Disulfide bond</keyword>
<evidence type="ECO:0000256" key="3">
    <source>
        <dbReference type="ARBA" id="ARBA00023157"/>
    </source>
</evidence>
<keyword evidence="1" id="KW-0646">Protease inhibitor</keyword>
<comment type="caution">
    <text evidence="6">The sequence shown here is derived from an EMBL/GenBank/DDBJ whole genome shotgun (WGS) entry which is preliminary data.</text>
</comment>
<gene>
    <name evidence="6" type="ORF">ANCCAN_10408</name>
</gene>
<keyword evidence="7" id="KW-1185">Reference proteome</keyword>
<reference evidence="6 7" key="1">
    <citation type="submission" date="2014-10" db="EMBL/GenBank/DDBJ databases">
        <title>Draft genome of the hookworm Ancylostoma caninum.</title>
        <authorList>
            <person name="Mitreva M."/>
        </authorList>
    </citation>
    <scope>NUCLEOTIDE SEQUENCE [LARGE SCALE GENOMIC DNA]</scope>
    <source>
        <strain evidence="6 7">Baltimore</strain>
    </source>
</reference>
<dbReference type="SUPFAM" id="SSF57567">
    <property type="entry name" value="Serine protease inhibitors"/>
    <property type="match status" value="1"/>
</dbReference>
<dbReference type="Proteomes" id="UP000252519">
    <property type="component" value="Unassembled WGS sequence"/>
</dbReference>
<evidence type="ECO:0000313" key="7">
    <source>
        <dbReference type="Proteomes" id="UP000252519"/>
    </source>
</evidence>
<dbReference type="PANTHER" id="PTHR23259">
    <property type="entry name" value="RIDDLE"/>
    <property type="match status" value="1"/>
</dbReference>
<accession>A0A368GL67</accession>
<dbReference type="Gene3D" id="2.10.25.10">
    <property type="entry name" value="Laminin"/>
    <property type="match status" value="1"/>
</dbReference>
<dbReference type="InterPro" id="IPR036084">
    <property type="entry name" value="Ser_inhib-like_sf"/>
</dbReference>
<dbReference type="AlphaFoldDB" id="A0A368GL67"/>
<evidence type="ECO:0000256" key="4">
    <source>
        <dbReference type="SAM" id="SignalP"/>
    </source>
</evidence>
<dbReference type="InterPro" id="IPR051368">
    <property type="entry name" value="SerProtInhib-TIL_Domain"/>
</dbReference>
<feature type="domain" description="TIL" evidence="5">
    <location>
        <begin position="83"/>
        <end position="135"/>
    </location>
</feature>
<dbReference type="PANTHER" id="PTHR23259:SF70">
    <property type="entry name" value="ACCESSORY GLAND PROTEIN ACP62F-RELATED"/>
    <property type="match status" value="1"/>
</dbReference>
<dbReference type="InterPro" id="IPR002919">
    <property type="entry name" value="TIL_dom"/>
</dbReference>
<evidence type="ECO:0000256" key="2">
    <source>
        <dbReference type="ARBA" id="ARBA00022900"/>
    </source>
</evidence>
<keyword evidence="2" id="KW-0722">Serine protease inhibitor</keyword>
<protein>
    <submittedName>
        <fullName evidence="6">Trypsin Inhibitor like cysteine rich domain protein</fullName>
    </submittedName>
</protein>
<dbReference type="EMBL" id="JOJR01000151">
    <property type="protein sequence ID" value="RCN43637.1"/>
    <property type="molecule type" value="Genomic_DNA"/>
</dbReference>
<proteinExistence type="predicted"/>
<feature type="chain" id="PRO_5016712457" evidence="4">
    <location>
        <begin position="23"/>
        <end position="182"/>
    </location>
</feature>
<organism evidence="6 7">
    <name type="scientific">Ancylostoma caninum</name>
    <name type="common">Dog hookworm</name>
    <dbReference type="NCBI Taxonomy" id="29170"/>
    <lineage>
        <taxon>Eukaryota</taxon>
        <taxon>Metazoa</taxon>
        <taxon>Ecdysozoa</taxon>
        <taxon>Nematoda</taxon>
        <taxon>Chromadorea</taxon>
        <taxon>Rhabditida</taxon>
        <taxon>Rhabditina</taxon>
        <taxon>Rhabditomorpha</taxon>
        <taxon>Strongyloidea</taxon>
        <taxon>Ancylostomatidae</taxon>
        <taxon>Ancylostomatinae</taxon>
        <taxon>Ancylostoma</taxon>
    </lineage>
</organism>
<evidence type="ECO:0000256" key="1">
    <source>
        <dbReference type="ARBA" id="ARBA00022690"/>
    </source>
</evidence>
<keyword evidence="4" id="KW-0732">Signal</keyword>
<name>A0A368GL67_ANCCA</name>
<feature type="signal peptide" evidence="4">
    <location>
        <begin position="1"/>
        <end position="22"/>
    </location>
</feature>
<dbReference type="GO" id="GO:0004867">
    <property type="term" value="F:serine-type endopeptidase inhibitor activity"/>
    <property type="evidence" value="ECO:0007669"/>
    <property type="project" value="UniProtKB-KW"/>
</dbReference>
<sequence>MLRLFFHSEFFLVLIFVALAIAKSDGSKLPKCPGGCLSGFHCEVIDGVPQCVVDPGPCAAVRCGFNTTCFEFNGKAACCNTTCSAGEVFSECSSYCEPTCEPPTMACIQSCGPPACQCRTGYVRDNGKCVDPKTCSNNEQSGQSYVDEPITPPTPSCKPQCLRGFHCVQLNGNPACVTDKGK</sequence>